<dbReference type="EMBL" id="JARK01001381">
    <property type="protein sequence ID" value="EYC13030.1"/>
    <property type="molecule type" value="Genomic_DNA"/>
</dbReference>
<comment type="caution">
    <text evidence="1">The sequence shown here is derived from an EMBL/GenBank/DDBJ whole genome shotgun (WGS) entry which is preliminary data.</text>
</comment>
<evidence type="ECO:0000313" key="1">
    <source>
        <dbReference type="EMBL" id="EYC13030.1"/>
    </source>
</evidence>
<gene>
    <name evidence="1" type="primary">Acey_s0045.g1226</name>
    <name evidence="1" type="ORF">Y032_0045g1226</name>
</gene>
<dbReference type="Proteomes" id="UP000024635">
    <property type="component" value="Unassembled WGS sequence"/>
</dbReference>
<evidence type="ECO:0000313" key="2">
    <source>
        <dbReference type="Proteomes" id="UP000024635"/>
    </source>
</evidence>
<reference evidence="2" key="1">
    <citation type="journal article" date="2015" name="Nat. Genet.">
        <title>The genome and transcriptome of the zoonotic hookworm Ancylostoma ceylanicum identify infection-specific gene families.</title>
        <authorList>
            <person name="Schwarz E.M."/>
            <person name="Hu Y."/>
            <person name="Antoshechkin I."/>
            <person name="Miller M.M."/>
            <person name="Sternberg P.W."/>
            <person name="Aroian R.V."/>
        </authorList>
    </citation>
    <scope>NUCLEOTIDE SEQUENCE</scope>
    <source>
        <strain evidence="2">HY135</strain>
    </source>
</reference>
<sequence length="102" mass="11385">MAVTFPWPRQVSGVTAPFEPESSSRQQLMRFATAATIPSRAARSRRVLFEFAERPPPSMPVVLKLCIRAKICISHHLLQLLRTFSLASGINCPYKVGPNVLH</sequence>
<dbReference type="AlphaFoldDB" id="A0A016UD45"/>
<accession>A0A016UD45</accession>
<keyword evidence="2" id="KW-1185">Reference proteome</keyword>
<proteinExistence type="predicted"/>
<name>A0A016UD45_9BILA</name>
<protein>
    <submittedName>
        <fullName evidence="1">Uncharacterized protein</fullName>
    </submittedName>
</protein>
<organism evidence="1 2">
    <name type="scientific">Ancylostoma ceylanicum</name>
    <dbReference type="NCBI Taxonomy" id="53326"/>
    <lineage>
        <taxon>Eukaryota</taxon>
        <taxon>Metazoa</taxon>
        <taxon>Ecdysozoa</taxon>
        <taxon>Nematoda</taxon>
        <taxon>Chromadorea</taxon>
        <taxon>Rhabditida</taxon>
        <taxon>Rhabditina</taxon>
        <taxon>Rhabditomorpha</taxon>
        <taxon>Strongyloidea</taxon>
        <taxon>Ancylostomatidae</taxon>
        <taxon>Ancylostomatinae</taxon>
        <taxon>Ancylostoma</taxon>
    </lineage>
</organism>